<evidence type="ECO:0000256" key="5">
    <source>
        <dbReference type="SAM" id="MobiDB-lite"/>
    </source>
</evidence>
<dbReference type="GO" id="GO:1902983">
    <property type="term" value="P:DNA strand elongation involved in mitotic DNA replication"/>
    <property type="evidence" value="ECO:0007669"/>
    <property type="project" value="EnsemblFungi"/>
</dbReference>
<dbReference type="AlphaFoldDB" id="B6JWN7"/>
<evidence type="ECO:0000256" key="4">
    <source>
        <dbReference type="ARBA" id="ARBA00023242"/>
    </source>
</evidence>
<keyword evidence="4" id="KW-0539">Nucleus</keyword>
<dbReference type="VEuPathDB" id="FungiDB:SJAG_00814"/>
<gene>
    <name evidence="7" type="primary">cdc27</name>
    <name evidence="6" type="ORF">SJAG_00814</name>
</gene>
<evidence type="ECO:0000256" key="2">
    <source>
        <dbReference type="ARBA" id="ARBA00017589"/>
    </source>
</evidence>
<dbReference type="STRING" id="402676.B6JWN7"/>
<dbReference type="GeneID" id="7048889"/>
<comment type="subcellular location">
    <subcellularLocation>
        <location evidence="1">Nucleus</location>
    </subcellularLocation>
</comment>
<feature type="region of interest" description="Disordered" evidence="5">
    <location>
        <begin position="294"/>
        <end position="343"/>
    </location>
</feature>
<dbReference type="RefSeq" id="XP_002172081.1">
    <property type="nucleotide sequence ID" value="XM_002172045.2"/>
</dbReference>
<dbReference type="GO" id="GO:0003887">
    <property type="term" value="F:DNA-directed DNA polymerase activity"/>
    <property type="evidence" value="ECO:0007669"/>
    <property type="project" value="EnsemblFungi"/>
</dbReference>
<feature type="compositionally biased region" description="Basic residues" evidence="5">
    <location>
        <begin position="319"/>
        <end position="332"/>
    </location>
</feature>
<dbReference type="InterPro" id="IPR041913">
    <property type="entry name" value="POLD3_sf"/>
</dbReference>
<dbReference type="InterPro" id="IPR019038">
    <property type="entry name" value="POLD3"/>
</dbReference>
<accession>B6JWN7</accession>
<dbReference type="GO" id="GO:0006297">
    <property type="term" value="P:nucleotide-excision repair, DNA gap filling"/>
    <property type="evidence" value="ECO:0000318"/>
    <property type="project" value="GO_Central"/>
</dbReference>
<dbReference type="OrthoDB" id="514823at2759"/>
<evidence type="ECO:0000313" key="7">
    <source>
        <dbReference type="JaponicusDB" id="SJAG_00814"/>
    </source>
</evidence>
<dbReference type="OMA" id="GFIHNEN"/>
<organism evidence="6 8">
    <name type="scientific">Schizosaccharomyces japonicus (strain yFS275 / FY16936)</name>
    <name type="common">Fission yeast</name>
    <dbReference type="NCBI Taxonomy" id="402676"/>
    <lineage>
        <taxon>Eukaryota</taxon>
        <taxon>Fungi</taxon>
        <taxon>Dikarya</taxon>
        <taxon>Ascomycota</taxon>
        <taxon>Taphrinomycotina</taxon>
        <taxon>Schizosaccharomycetes</taxon>
        <taxon>Schizosaccharomycetales</taxon>
        <taxon>Schizosaccharomycetaceae</taxon>
        <taxon>Schizosaccharomyces</taxon>
    </lineage>
</organism>
<dbReference type="JaponicusDB" id="SJAG_00814">
    <property type="gene designation" value="cdc27"/>
</dbReference>
<dbReference type="Proteomes" id="UP000001744">
    <property type="component" value="Unassembled WGS sequence"/>
</dbReference>
<dbReference type="GO" id="GO:1904161">
    <property type="term" value="P:DNA synthesis involved in UV-damage excision repair"/>
    <property type="evidence" value="ECO:0000318"/>
    <property type="project" value="GO_Central"/>
</dbReference>
<evidence type="ECO:0000256" key="3">
    <source>
        <dbReference type="ARBA" id="ARBA00022705"/>
    </source>
</evidence>
<dbReference type="PANTHER" id="PTHR17598">
    <property type="entry name" value="DNA POLYMERASE DELTA SUBUNIT 3"/>
    <property type="match status" value="1"/>
</dbReference>
<keyword evidence="3" id="KW-0235">DNA replication</keyword>
<evidence type="ECO:0000256" key="1">
    <source>
        <dbReference type="ARBA" id="ARBA00004123"/>
    </source>
</evidence>
<protein>
    <recommendedName>
        <fullName evidence="2">DNA polymerase delta subunit 3</fullName>
    </recommendedName>
</protein>
<evidence type="ECO:0000313" key="6">
    <source>
        <dbReference type="EMBL" id="EEB05788.1"/>
    </source>
</evidence>
<feature type="compositionally biased region" description="Basic residues" evidence="5">
    <location>
        <begin position="261"/>
        <end position="271"/>
    </location>
</feature>
<dbReference type="Gene3D" id="3.90.1030.20">
    <property type="entry name" value="DNA polymerase delta, p66 (Cdc27) subunit, wHTH domain"/>
    <property type="match status" value="1"/>
</dbReference>
<dbReference type="PANTHER" id="PTHR17598:SF13">
    <property type="entry name" value="DNA POLYMERASE DELTA SUBUNIT 3"/>
    <property type="match status" value="1"/>
</dbReference>
<reference evidence="6 8" key="1">
    <citation type="journal article" date="2011" name="Science">
        <title>Comparative functional genomics of the fission yeasts.</title>
        <authorList>
            <person name="Rhind N."/>
            <person name="Chen Z."/>
            <person name="Yassour M."/>
            <person name="Thompson D.A."/>
            <person name="Haas B.J."/>
            <person name="Habib N."/>
            <person name="Wapinski I."/>
            <person name="Roy S."/>
            <person name="Lin M.F."/>
            <person name="Heiman D.I."/>
            <person name="Young S.K."/>
            <person name="Furuya K."/>
            <person name="Guo Y."/>
            <person name="Pidoux A."/>
            <person name="Chen H.M."/>
            <person name="Robbertse B."/>
            <person name="Goldberg J.M."/>
            <person name="Aoki K."/>
            <person name="Bayne E.H."/>
            <person name="Berlin A.M."/>
            <person name="Desjardins C.A."/>
            <person name="Dobbs E."/>
            <person name="Dukaj L."/>
            <person name="Fan L."/>
            <person name="FitzGerald M.G."/>
            <person name="French C."/>
            <person name="Gujja S."/>
            <person name="Hansen K."/>
            <person name="Keifenheim D."/>
            <person name="Levin J.Z."/>
            <person name="Mosher R.A."/>
            <person name="Mueller C.A."/>
            <person name="Pfiffner J."/>
            <person name="Priest M."/>
            <person name="Russ C."/>
            <person name="Smialowska A."/>
            <person name="Swoboda P."/>
            <person name="Sykes S.M."/>
            <person name="Vaughn M."/>
            <person name="Vengrova S."/>
            <person name="Yoder R."/>
            <person name="Zeng Q."/>
            <person name="Allshire R."/>
            <person name="Baulcombe D."/>
            <person name="Birren B.W."/>
            <person name="Brown W."/>
            <person name="Ekwall K."/>
            <person name="Kellis M."/>
            <person name="Leatherwood J."/>
            <person name="Levin H."/>
            <person name="Margalit H."/>
            <person name="Martienssen R."/>
            <person name="Nieduszynski C.A."/>
            <person name="Spatafora J.W."/>
            <person name="Friedman N."/>
            <person name="Dalgaard J.Z."/>
            <person name="Baumann P."/>
            <person name="Niki H."/>
            <person name="Regev A."/>
            <person name="Nusbaum C."/>
        </authorList>
    </citation>
    <scope>NUCLEOTIDE SEQUENCE [LARGE SCALE GENOMIC DNA]</scope>
    <source>
        <strain evidence="8">yFS275 / FY16936</strain>
    </source>
</reference>
<feature type="region of interest" description="Disordered" evidence="5">
    <location>
        <begin position="158"/>
        <end position="279"/>
    </location>
</feature>
<feature type="compositionally biased region" description="Low complexity" evidence="5">
    <location>
        <begin position="219"/>
        <end position="233"/>
    </location>
</feature>
<name>B6JWN7_SCHJY</name>
<dbReference type="EMBL" id="KE651166">
    <property type="protein sequence ID" value="EEB05788.1"/>
    <property type="molecule type" value="Genomic_DNA"/>
</dbReference>
<proteinExistence type="predicted"/>
<dbReference type="eggNOG" id="ENOG502S6S5">
    <property type="taxonomic scope" value="Eukaryota"/>
</dbReference>
<dbReference type="GO" id="GO:0043625">
    <property type="term" value="C:delta DNA polymerase complex"/>
    <property type="evidence" value="ECO:0000318"/>
    <property type="project" value="GO_Central"/>
</dbReference>
<dbReference type="HOGENOM" id="CLU_809318_0_0_1"/>
<dbReference type="Pfam" id="PF09507">
    <property type="entry name" value="CDC27"/>
    <property type="match status" value="1"/>
</dbReference>
<feature type="compositionally biased region" description="Polar residues" evidence="5">
    <location>
        <begin position="238"/>
        <end position="260"/>
    </location>
</feature>
<evidence type="ECO:0000313" key="8">
    <source>
        <dbReference type="Proteomes" id="UP000001744"/>
    </source>
</evidence>
<sequence length="343" mass="38414">MAESTSDYYLQEVILNENGTVTYQSLARHLKIHIDEARKTMLEFSRGHPETQLIYLVAGMKQLASTVVSEDSELVCTAQSSYQLARASELEDIKRSFDKVSSVTVYAMSGVILQDFDELVPIINHYEAQTVAYSKEDAKKFGFIYNKNSKPRDEYAETLEKQQKKQPSVVKLENKRAATVPVAGRPTSTKPSVKRQTKRDKENEELASMMEVDDESFAPSTRTSGRSTPSIGSVPVDSKSTTSANADQESDVNESITSRSNGRKRGKRKVLKKETTTDEEGFIVVRENYVWESFSEDEETASPESMTAAKPKRSNTAPVRKRSTAAPKKKTQQKSIMSFFGKN</sequence>
<keyword evidence="8" id="KW-1185">Reference proteome</keyword>
<dbReference type="GO" id="GO:0006271">
    <property type="term" value="P:DNA strand elongation involved in DNA replication"/>
    <property type="evidence" value="ECO:0000318"/>
    <property type="project" value="GO_Central"/>
</dbReference>